<feature type="compositionally biased region" description="Basic and acidic residues" evidence="1">
    <location>
        <begin position="75"/>
        <end position="90"/>
    </location>
</feature>
<organism evidence="2 3">
    <name type="scientific">Nibrella viscosa</name>
    <dbReference type="NCBI Taxonomy" id="1084524"/>
    <lineage>
        <taxon>Bacteria</taxon>
        <taxon>Pseudomonadati</taxon>
        <taxon>Bacteroidota</taxon>
        <taxon>Cytophagia</taxon>
        <taxon>Cytophagales</taxon>
        <taxon>Spirosomataceae</taxon>
        <taxon>Nibrella</taxon>
    </lineage>
</organism>
<reference evidence="3" key="1">
    <citation type="journal article" date="2019" name="Int. J. Syst. Evol. Microbiol.">
        <title>The Global Catalogue of Microorganisms (GCM) 10K type strain sequencing project: providing services to taxonomists for standard genome sequencing and annotation.</title>
        <authorList>
            <consortium name="The Broad Institute Genomics Platform"/>
            <consortium name="The Broad Institute Genome Sequencing Center for Infectious Disease"/>
            <person name="Wu L."/>
            <person name="Ma J."/>
        </authorList>
    </citation>
    <scope>NUCLEOTIDE SEQUENCE [LARGE SCALE GENOMIC DNA]</scope>
    <source>
        <strain evidence="3">JCM 17925</strain>
    </source>
</reference>
<evidence type="ECO:0000313" key="2">
    <source>
        <dbReference type="EMBL" id="GAA4420897.1"/>
    </source>
</evidence>
<evidence type="ECO:0000313" key="3">
    <source>
        <dbReference type="Proteomes" id="UP001500936"/>
    </source>
</evidence>
<evidence type="ECO:0000256" key="1">
    <source>
        <dbReference type="SAM" id="MobiDB-lite"/>
    </source>
</evidence>
<proteinExistence type="predicted"/>
<dbReference type="EMBL" id="BAABHB010000023">
    <property type="protein sequence ID" value="GAA4420897.1"/>
    <property type="molecule type" value="Genomic_DNA"/>
</dbReference>
<gene>
    <name evidence="2" type="ORF">GCM10023187_56460</name>
</gene>
<feature type="region of interest" description="Disordered" evidence="1">
    <location>
        <begin position="1"/>
        <end position="103"/>
    </location>
</feature>
<dbReference type="RefSeq" id="WP_345271468.1">
    <property type="nucleotide sequence ID" value="NZ_BAABHB010000023.1"/>
</dbReference>
<sequence>MKTDRKTPQTEVDMQQGIAGARAQLDRDKDGTELVGSRMGRLDPDNFKNQGPSDNEDTDSDKRMDSEAINDDFNDSYRVKGDTSHDRDDNYYLGSSTARTSGL</sequence>
<keyword evidence="3" id="KW-1185">Reference proteome</keyword>
<comment type="caution">
    <text evidence="2">The sequence shown here is derived from an EMBL/GenBank/DDBJ whole genome shotgun (WGS) entry which is preliminary data.</text>
</comment>
<feature type="compositionally biased region" description="Polar residues" evidence="1">
    <location>
        <begin position="93"/>
        <end position="103"/>
    </location>
</feature>
<dbReference type="Proteomes" id="UP001500936">
    <property type="component" value="Unassembled WGS sequence"/>
</dbReference>
<protein>
    <submittedName>
        <fullName evidence="2">Uncharacterized protein</fullName>
    </submittedName>
</protein>
<name>A0ABP8L3J3_9BACT</name>
<accession>A0ABP8L3J3</accession>